<name>A0A271J553_9BACT</name>
<evidence type="ECO:0000259" key="7">
    <source>
        <dbReference type="Pfam" id="PF08281"/>
    </source>
</evidence>
<gene>
    <name evidence="8" type="ORF">BSZ37_18050</name>
</gene>
<organism evidence="8 9">
    <name type="scientific">Rubrivirga marina</name>
    <dbReference type="NCBI Taxonomy" id="1196024"/>
    <lineage>
        <taxon>Bacteria</taxon>
        <taxon>Pseudomonadati</taxon>
        <taxon>Rhodothermota</taxon>
        <taxon>Rhodothermia</taxon>
        <taxon>Rhodothermales</taxon>
        <taxon>Rubricoccaceae</taxon>
        <taxon>Rubrivirga</taxon>
    </lineage>
</organism>
<dbReference type="GO" id="GO:0016987">
    <property type="term" value="F:sigma factor activity"/>
    <property type="evidence" value="ECO:0007669"/>
    <property type="project" value="UniProtKB-KW"/>
</dbReference>
<comment type="similarity">
    <text evidence="1">Belongs to the sigma-70 factor family. ECF subfamily.</text>
</comment>
<sequence length="210" mass="23121">MAARSPHPVPRRPDRTNAEWLADLAADGPALDAALRDLRPVLLRALHVTLAPRVDRGADALAEDLVQDALLQVRERAGQFRGDAKFTTWAQKVAVHLAFSELRRKRWEDVPLDAVVADPPSTPEPAADVSMANAEAVALVRRLIAEELTERQSTALTAVLNGMPLDEVARRLDTNRNALYKLLHDARLKLRKAFEDRGLTPDDLLDSGAP</sequence>
<dbReference type="GO" id="GO:0006352">
    <property type="term" value="P:DNA-templated transcription initiation"/>
    <property type="evidence" value="ECO:0007669"/>
    <property type="project" value="InterPro"/>
</dbReference>
<comment type="caution">
    <text evidence="8">The sequence shown here is derived from an EMBL/GenBank/DDBJ whole genome shotgun (WGS) entry which is preliminary data.</text>
</comment>
<evidence type="ECO:0000313" key="9">
    <source>
        <dbReference type="Proteomes" id="UP000216339"/>
    </source>
</evidence>
<dbReference type="InterPro" id="IPR014284">
    <property type="entry name" value="RNA_pol_sigma-70_dom"/>
</dbReference>
<dbReference type="GO" id="GO:0003677">
    <property type="term" value="F:DNA binding"/>
    <property type="evidence" value="ECO:0007669"/>
    <property type="project" value="UniProtKB-KW"/>
</dbReference>
<dbReference type="Pfam" id="PF04542">
    <property type="entry name" value="Sigma70_r2"/>
    <property type="match status" value="1"/>
</dbReference>
<dbReference type="EMBL" id="MQWD01000001">
    <property type="protein sequence ID" value="PAP78194.1"/>
    <property type="molecule type" value="Genomic_DNA"/>
</dbReference>
<evidence type="ECO:0000256" key="2">
    <source>
        <dbReference type="ARBA" id="ARBA00023015"/>
    </source>
</evidence>
<dbReference type="InterPro" id="IPR036388">
    <property type="entry name" value="WH-like_DNA-bd_sf"/>
</dbReference>
<feature type="domain" description="RNA polymerase sigma-70 region 2" evidence="6">
    <location>
        <begin position="56"/>
        <end position="107"/>
    </location>
</feature>
<keyword evidence="5" id="KW-0804">Transcription</keyword>
<dbReference type="InterPro" id="IPR013249">
    <property type="entry name" value="RNA_pol_sigma70_r4_t2"/>
</dbReference>
<evidence type="ECO:0000256" key="5">
    <source>
        <dbReference type="ARBA" id="ARBA00023163"/>
    </source>
</evidence>
<dbReference type="InterPro" id="IPR013325">
    <property type="entry name" value="RNA_pol_sigma_r2"/>
</dbReference>
<accession>A0A271J553</accession>
<dbReference type="Proteomes" id="UP000216339">
    <property type="component" value="Unassembled WGS sequence"/>
</dbReference>
<dbReference type="SUPFAM" id="SSF88659">
    <property type="entry name" value="Sigma3 and sigma4 domains of RNA polymerase sigma factors"/>
    <property type="match status" value="1"/>
</dbReference>
<dbReference type="NCBIfam" id="TIGR02937">
    <property type="entry name" value="sigma70-ECF"/>
    <property type="match status" value="1"/>
</dbReference>
<evidence type="ECO:0000259" key="6">
    <source>
        <dbReference type="Pfam" id="PF04542"/>
    </source>
</evidence>
<evidence type="ECO:0000256" key="4">
    <source>
        <dbReference type="ARBA" id="ARBA00023125"/>
    </source>
</evidence>
<dbReference type="SUPFAM" id="SSF88946">
    <property type="entry name" value="Sigma2 domain of RNA polymerase sigma factors"/>
    <property type="match status" value="1"/>
</dbReference>
<keyword evidence="9" id="KW-1185">Reference proteome</keyword>
<keyword evidence="2" id="KW-0805">Transcription regulation</keyword>
<dbReference type="Pfam" id="PF08281">
    <property type="entry name" value="Sigma70_r4_2"/>
    <property type="match status" value="1"/>
</dbReference>
<evidence type="ECO:0000256" key="3">
    <source>
        <dbReference type="ARBA" id="ARBA00023082"/>
    </source>
</evidence>
<dbReference type="InterPro" id="IPR007627">
    <property type="entry name" value="RNA_pol_sigma70_r2"/>
</dbReference>
<keyword evidence="4" id="KW-0238">DNA-binding</keyword>
<dbReference type="Gene3D" id="1.10.10.10">
    <property type="entry name" value="Winged helix-like DNA-binding domain superfamily/Winged helix DNA-binding domain"/>
    <property type="match status" value="1"/>
</dbReference>
<dbReference type="Gene3D" id="1.10.1740.10">
    <property type="match status" value="1"/>
</dbReference>
<protein>
    <recommendedName>
        <fullName evidence="10">RNA polymerase sigma-70 region 2 domain-containing protein</fullName>
    </recommendedName>
</protein>
<dbReference type="PANTHER" id="PTHR43133:SF8">
    <property type="entry name" value="RNA POLYMERASE SIGMA FACTOR HI_1459-RELATED"/>
    <property type="match status" value="1"/>
</dbReference>
<dbReference type="PANTHER" id="PTHR43133">
    <property type="entry name" value="RNA POLYMERASE ECF-TYPE SIGMA FACTO"/>
    <property type="match status" value="1"/>
</dbReference>
<dbReference type="InterPro" id="IPR039425">
    <property type="entry name" value="RNA_pol_sigma-70-like"/>
</dbReference>
<proteinExistence type="inferred from homology"/>
<feature type="domain" description="RNA polymerase sigma factor 70 region 4 type 2" evidence="7">
    <location>
        <begin position="146"/>
        <end position="190"/>
    </location>
</feature>
<dbReference type="InterPro" id="IPR013324">
    <property type="entry name" value="RNA_pol_sigma_r3/r4-like"/>
</dbReference>
<evidence type="ECO:0008006" key="10">
    <source>
        <dbReference type="Google" id="ProtNLM"/>
    </source>
</evidence>
<evidence type="ECO:0000313" key="8">
    <source>
        <dbReference type="EMBL" id="PAP78194.1"/>
    </source>
</evidence>
<reference evidence="8 9" key="1">
    <citation type="submission" date="2016-11" db="EMBL/GenBank/DDBJ databases">
        <title>Study of marine rhodopsin-containing bacteria.</title>
        <authorList>
            <person name="Yoshizawa S."/>
            <person name="Kumagai Y."/>
            <person name="Kogure K."/>
        </authorList>
    </citation>
    <scope>NUCLEOTIDE SEQUENCE [LARGE SCALE GENOMIC DNA]</scope>
    <source>
        <strain evidence="8 9">SAORIC-28</strain>
    </source>
</reference>
<dbReference type="AlphaFoldDB" id="A0A271J553"/>
<evidence type="ECO:0000256" key="1">
    <source>
        <dbReference type="ARBA" id="ARBA00010641"/>
    </source>
</evidence>
<keyword evidence="3" id="KW-0731">Sigma factor</keyword>